<dbReference type="InterPro" id="IPR013078">
    <property type="entry name" value="His_Pase_superF_clade-1"/>
</dbReference>
<evidence type="ECO:0000313" key="3">
    <source>
        <dbReference type="Proteomes" id="UP000672602"/>
    </source>
</evidence>
<dbReference type="SMART" id="SM00855">
    <property type="entry name" value="PGAM"/>
    <property type="match status" value="1"/>
</dbReference>
<dbReference type="PANTHER" id="PTHR47623:SF1">
    <property type="entry name" value="OS09G0287300 PROTEIN"/>
    <property type="match status" value="1"/>
</dbReference>
<gene>
    <name evidence="2" type="ORF">KAJ83_03820</name>
</gene>
<name>A0A8J7RZX0_9PROT</name>
<dbReference type="Proteomes" id="UP000672602">
    <property type="component" value="Unassembled WGS sequence"/>
</dbReference>
<proteinExistence type="predicted"/>
<organism evidence="2 3">
    <name type="scientific">Marivibrio halodurans</name>
    <dbReference type="NCBI Taxonomy" id="2039722"/>
    <lineage>
        <taxon>Bacteria</taxon>
        <taxon>Pseudomonadati</taxon>
        <taxon>Pseudomonadota</taxon>
        <taxon>Alphaproteobacteria</taxon>
        <taxon>Rhodospirillales</taxon>
        <taxon>Rhodospirillaceae</taxon>
        <taxon>Marivibrio</taxon>
    </lineage>
</organism>
<accession>A0A8J7RZX0</accession>
<evidence type="ECO:0000313" key="2">
    <source>
        <dbReference type="EMBL" id="MBP5856123.1"/>
    </source>
</evidence>
<dbReference type="AlphaFoldDB" id="A0A8J7RZX0"/>
<dbReference type="EMBL" id="JAGMWN010000001">
    <property type="protein sequence ID" value="MBP5856123.1"/>
    <property type="molecule type" value="Genomic_DNA"/>
</dbReference>
<protein>
    <submittedName>
        <fullName evidence="2">Histidine phosphatase family protein</fullName>
    </submittedName>
</protein>
<comment type="caution">
    <text evidence="2">The sequence shown here is derived from an EMBL/GenBank/DDBJ whole genome shotgun (WGS) entry which is preliminary data.</text>
</comment>
<dbReference type="Pfam" id="PF00300">
    <property type="entry name" value="His_Phos_1"/>
    <property type="match status" value="1"/>
</dbReference>
<reference evidence="2" key="1">
    <citation type="submission" date="2021-04" db="EMBL/GenBank/DDBJ databases">
        <authorList>
            <person name="Zhang D.-C."/>
        </authorList>
    </citation>
    <scope>NUCLEOTIDE SEQUENCE</scope>
    <source>
        <strain evidence="2">CGMCC 1.15697</strain>
    </source>
</reference>
<dbReference type="CDD" id="cd07067">
    <property type="entry name" value="HP_PGM_like"/>
    <property type="match status" value="1"/>
</dbReference>
<dbReference type="PANTHER" id="PTHR47623">
    <property type="entry name" value="OS09G0287300 PROTEIN"/>
    <property type="match status" value="1"/>
</dbReference>
<dbReference type="InterPro" id="IPR029033">
    <property type="entry name" value="His_PPase_superfam"/>
</dbReference>
<dbReference type="SUPFAM" id="SSF53254">
    <property type="entry name" value="Phosphoglycerate mutase-like"/>
    <property type="match status" value="1"/>
</dbReference>
<evidence type="ECO:0000256" key="1">
    <source>
        <dbReference type="PIRSR" id="PIRSR613078-2"/>
    </source>
</evidence>
<dbReference type="Gene3D" id="3.40.50.1240">
    <property type="entry name" value="Phosphoglycerate mutase-like"/>
    <property type="match status" value="1"/>
</dbReference>
<sequence length="182" mass="19523">MLTLFLLRHAKSSWSDQNLPDFDRPLAPRGHKAAPRIGAYMADRGFAPGRILCSSAQRTRETLALVLPHLDGDCDVTLTRSVYESNDEHDLLALIAAQSAPPFTPRPVTGAHRLMLIGHNPAMQDLALALAGNGAPDDRAALAEKFPTAALAVLTFDGTDGWAGLAPGSGLLTHFIRPRDLD</sequence>
<keyword evidence="3" id="KW-1185">Reference proteome</keyword>
<feature type="binding site" evidence="1">
    <location>
        <position position="58"/>
    </location>
    <ligand>
        <name>substrate</name>
    </ligand>
</feature>
<dbReference type="RefSeq" id="WP_210680668.1">
    <property type="nucleotide sequence ID" value="NZ_JAGMWN010000001.1"/>
</dbReference>